<evidence type="ECO:0000313" key="4">
    <source>
        <dbReference type="Proteomes" id="UP000447833"/>
    </source>
</evidence>
<accession>A0A845EZK9</accession>
<evidence type="ECO:0000256" key="1">
    <source>
        <dbReference type="SAM" id="SignalP"/>
    </source>
</evidence>
<evidence type="ECO:0000313" key="3">
    <source>
        <dbReference type="EMBL" id="MYL63947.1"/>
    </source>
</evidence>
<sequence length="205" mass="22824">MRCMKKSVLTILMTSLFFTMFSAQSHQVVAVTMMKAPPMIEEEQTAISPSETPEPDTKQDVALLLNLPVKNMNDVKKVTKDQFSVTNYSIEEIEMLAKLVNGEARGETFEGKVAVASVTINRVLSSKFPNSLKEVIFESGAYTAVSDGQYDQRPGPESYKAVYAALSGQDPSSGALFYYNPDIATDDWIRTRHIIKEIGKHVFTR</sequence>
<feature type="domain" description="Cell wall hydrolase SleB" evidence="2">
    <location>
        <begin position="106"/>
        <end position="203"/>
    </location>
</feature>
<reference evidence="3 4" key="1">
    <citation type="submission" date="2019-11" db="EMBL/GenBank/DDBJ databases">
        <title>Genome sequences of 17 halophilic strains isolated from different environments.</title>
        <authorList>
            <person name="Furrow R.E."/>
        </authorList>
    </citation>
    <scope>NUCLEOTIDE SEQUENCE [LARGE SCALE GENOMIC DNA]</scope>
    <source>
        <strain evidence="3 4">22506_14_FS</strain>
    </source>
</reference>
<evidence type="ECO:0000259" key="2">
    <source>
        <dbReference type="Pfam" id="PF07486"/>
    </source>
</evidence>
<dbReference type="Proteomes" id="UP000447833">
    <property type="component" value="Unassembled WGS sequence"/>
</dbReference>
<dbReference type="Gene3D" id="1.10.10.2520">
    <property type="entry name" value="Cell wall hydrolase SleB, domain 1"/>
    <property type="match status" value="1"/>
</dbReference>
<keyword evidence="1" id="KW-0732">Signal</keyword>
<dbReference type="InterPro" id="IPR011105">
    <property type="entry name" value="Cell_wall_hydrolase_SleB"/>
</dbReference>
<comment type="caution">
    <text evidence="3">The sequence shown here is derived from an EMBL/GenBank/DDBJ whole genome shotgun (WGS) entry which is preliminary data.</text>
</comment>
<protein>
    <recommendedName>
        <fullName evidence="2">Cell wall hydrolase SleB domain-containing protein</fullName>
    </recommendedName>
</protein>
<dbReference type="Gene3D" id="6.20.240.60">
    <property type="match status" value="1"/>
</dbReference>
<dbReference type="GO" id="GO:0016787">
    <property type="term" value="F:hydrolase activity"/>
    <property type="evidence" value="ECO:0007669"/>
    <property type="project" value="InterPro"/>
</dbReference>
<dbReference type="Pfam" id="PF07486">
    <property type="entry name" value="Hydrolase_2"/>
    <property type="match status" value="1"/>
</dbReference>
<proteinExistence type="predicted"/>
<feature type="chain" id="PRO_5039695473" description="Cell wall hydrolase SleB domain-containing protein" evidence="1">
    <location>
        <begin position="26"/>
        <end position="205"/>
    </location>
</feature>
<name>A0A845EZK9_9BACL</name>
<gene>
    <name evidence="3" type="ORF">GLW07_11325</name>
</gene>
<dbReference type="AlphaFoldDB" id="A0A845EZK9"/>
<dbReference type="EMBL" id="WMEY01000003">
    <property type="protein sequence ID" value="MYL63947.1"/>
    <property type="molecule type" value="Genomic_DNA"/>
</dbReference>
<feature type="signal peptide" evidence="1">
    <location>
        <begin position="1"/>
        <end position="25"/>
    </location>
</feature>
<organism evidence="3 4">
    <name type="scientific">Guptibacillus hwajinpoensis</name>
    <dbReference type="NCBI Taxonomy" id="208199"/>
    <lineage>
        <taxon>Bacteria</taxon>
        <taxon>Bacillati</taxon>
        <taxon>Bacillota</taxon>
        <taxon>Bacilli</taxon>
        <taxon>Bacillales</taxon>
        <taxon>Guptibacillaceae</taxon>
        <taxon>Guptibacillus</taxon>
    </lineage>
</organism>
<dbReference type="InterPro" id="IPR042047">
    <property type="entry name" value="SleB_dom1"/>
</dbReference>